<proteinExistence type="predicted"/>
<dbReference type="Gene3D" id="3.40.50.300">
    <property type="entry name" value="P-loop containing nucleotide triphosphate hydrolases"/>
    <property type="match status" value="1"/>
</dbReference>
<dbReference type="PROSITE" id="PS50893">
    <property type="entry name" value="ABC_TRANSPORTER_2"/>
    <property type="match status" value="1"/>
</dbReference>
<accession>A0A1H8X929</accession>
<evidence type="ECO:0000256" key="1">
    <source>
        <dbReference type="ARBA" id="ARBA00004651"/>
    </source>
</evidence>
<evidence type="ECO:0000256" key="3">
    <source>
        <dbReference type="ARBA" id="ARBA00022475"/>
    </source>
</evidence>
<dbReference type="EMBL" id="FODY01000021">
    <property type="protein sequence ID" value="SEP36187.1"/>
    <property type="molecule type" value="Genomic_DNA"/>
</dbReference>
<feature type="transmembrane region" description="Helical" evidence="9">
    <location>
        <begin position="288"/>
        <end position="307"/>
    </location>
</feature>
<dbReference type="GO" id="GO:0034040">
    <property type="term" value="F:ATPase-coupled lipid transmembrane transporter activity"/>
    <property type="evidence" value="ECO:0007669"/>
    <property type="project" value="TreeGrafter"/>
</dbReference>
<evidence type="ECO:0000259" key="10">
    <source>
        <dbReference type="PROSITE" id="PS50893"/>
    </source>
</evidence>
<feature type="transmembrane region" description="Helical" evidence="9">
    <location>
        <begin position="21"/>
        <end position="48"/>
    </location>
</feature>
<keyword evidence="5" id="KW-0547">Nucleotide-binding</keyword>
<feature type="transmembrane region" description="Helical" evidence="9">
    <location>
        <begin position="254"/>
        <end position="276"/>
    </location>
</feature>
<dbReference type="PROSITE" id="PS00211">
    <property type="entry name" value="ABC_TRANSPORTER_1"/>
    <property type="match status" value="1"/>
</dbReference>
<evidence type="ECO:0000256" key="5">
    <source>
        <dbReference type="ARBA" id="ARBA00022741"/>
    </source>
</evidence>
<dbReference type="FunFam" id="3.40.50.300:FF:000221">
    <property type="entry name" value="Multidrug ABC transporter ATP-binding protein"/>
    <property type="match status" value="1"/>
</dbReference>
<evidence type="ECO:0000256" key="2">
    <source>
        <dbReference type="ARBA" id="ARBA00022448"/>
    </source>
</evidence>
<sequence length="596" mass="65674">MELQKQSLFSRLLVFAGDYRALLVWSWVLAAGSSVLSLGPFLCIWLVIRDIFGALPDVSRAMGITRFGWLAVGFALASITCYFAALLCSHLAAFRVEKNMRKAAMHAIVEAPLGYFDANASGKLRKVIDDNAGMTHAFLAHQLPDLAGAAVLPLAILIIFFAFDWRLGLICLMPPLLSLAFLRQMMGGERSHSMHQYMNALETMNTAAVEYVRGMPVVKVFQQTVHSFRNFRESITRYWQFASEFALTCRLPMVGFMLTIHAPSLLLLPAGLLLITTTPDYKRFLLDLIFYMLFVPVCTTLMGKIMYVGESVMAAQEAVGRVEAVLQTQPLAAGNYRGTLRQTGLCFEQVSFTYPGKATPAVRQVSLTIPPGKTYALVGPSGGGKTTLATLVPRFWDVQAGSVKLGGVDVRELPEEELMRQIAFVFQNTRLFKASLLDNIRAARPGAGRGEVLRAAHLAQCDDILAKLPQGLDTVVGSGGIYLSGGEQQRIALARAILKDAPVVVLDEATAFADPENEYRIQQAFRHLTKGKTVLMIAHRLSSVRQVDCIAVLQAGEIVEQGSHEQLVKQNGVYAGLWREYQTAIAWKVRRQEQNA</sequence>
<dbReference type="SMART" id="SM00382">
    <property type="entry name" value="AAA"/>
    <property type="match status" value="1"/>
</dbReference>
<evidence type="ECO:0000256" key="6">
    <source>
        <dbReference type="ARBA" id="ARBA00022840"/>
    </source>
</evidence>
<feature type="transmembrane region" description="Helical" evidence="9">
    <location>
        <begin position="167"/>
        <end position="186"/>
    </location>
</feature>
<dbReference type="SUPFAM" id="SSF90123">
    <property type="entry name" value="ABC transporter transmembrane region"/>
    <property type="match status" value="1"/>
</dbReference>
<keyword evidence="7 9" id="KW-1133">Transmembrane helix</keyword>
<keyword evidence="8 9" id="KW-0472">Membrane</keyword>
<dbReference type="Pfam" id="PF00664">
    <property type="entry name" value="ABC_membrane"/>
    <property type="match status" value="1"/>
</dbReference>
<dbReference type="InterPro" id="IPR027417">
    <property type="entry name" value="P-loop_NTPase"/>
</dbReference>
<dbReference type="GO" id="GO:0016887">
    <property type="term" value="F:ATP hydrolysis activity"/>
    <property type="evidence" value="ECO:0007669"/>
    <property type="project" value="InterPro"/>
</dbReference>
<gene>
    <name evidence="12" type="ORF">SAMN04490178_12121</name>
</gene>
<evidence type="ECO:0000313" key="12">
    <source>
        <dbReference type="EMBL" id="SEP36187.1"/>
    </source>
</evidence>
<dbReference type="AlphaFoldDB" id="A0A1H8X929"/>
<dbReference type="InterPro" id="IPR039421">
    <property type="entry name" value="Type_1_exporter"/>
</dbReference>
<comment type="subcellular location">
    <subcellularLocation>
        <location evidence="1">Cell membrane</location>
        <topology evidence="1">Multi-pass membrane protein</topology>
    </subcellularLocation>
</comment>
<dbReference type="Gene3D" id="1.20.1560.10">
    <property type="entry name" value="ABC transporter type 1, transmembrane domain"/>
    <property type="match status" value="1"/>
</dbReference>
<evidence type="ECO:0000256" key="7">
    <source>
        <dbReference type="ARBA" id="ARBA00022989"/>
    </source>
</evidence>
<name>A0A1H8X929_9FIRM</name>
<dbReference type="RefSeq" id="WP_091749369.1">
    <property type="nucleotide sequence ID" value="NZ_FODY01000021.1"/>
</dbReference>
<dbReference type="Pfam" id="PF00005">
    <property type="entry name" value="ABC_tran"/>
    <property type="match status" value="1"/>
</dbReference>
<dbReference type="GO" id="GO:0005886">
    <property type="term" value="C:plasma membrane"/>
    <property type="evidence" value="ECO:0007669"/>
    <property type="project" value="UniProtKB-SubCell"/>
</dbReference>
<keyword evidence="2" id="KW-0813">Transport</keyword>
<dbReference type="InterPro" id="IPR017871">
    <property type="entry name" value="ABC_transporter-like_CS"/>
</dbReference>
<dbReference type="GO" id="GO:0140359">
    <property type="term" value="F:ABC-type transporter activity"/>
    <property type="evidence" value="ECO:0007669"/>
    <property type="project" value="InterPro"/>
</dbReference>
<keyword evidence="13" id="KW-1185">Reference proteome</keyword>
<evidence type="ECO:0000256" key="4">
    <source>
        <dbReference type="ARBA" id="ARBA00022692"/>
    </source>
</evidence>
<evidence type="ECO:0000259" key="11">
    <source>
        <dbReference type="PROSITE" id="PS50929"/>
    </source>
</evidence>
<feature type="domain" description="ABC transporter" evidence="10">
    <location>
        <begin position="345"/>
        <end position="580"/>
    </location>
</feature>
<evidence type="ECO:0000256" key="9">
    <source>
        <dbReference type="SAM" id="Phobius"/>
    </source>
</evidence>
<feature type="transmembrane region" description="Helical" evidence="9">
    <location>
        <begin position="143"/>
        <end position="161"/>
    </location>
</feature>
<feature type="domain" description="ABC transmembrane type-1" evidence="11">
    <location>
        <begin position="28"/>
        <end position="275"/>
    </location>
</feature>
<keyword evidence="3" id="KW-1003">Cell membrane</keyword>
<evidence type="ECO:0000256" key="8">
    <source>
        <dbReference type="ARBA" id="ARBA00023136"/>
    </source>
</evidence>
<dbReference type="PANTHER" id="PTHR24221">
    <property type="entry name" value="ATP-BINDING CASSETTE SUB-FAMILY B"/>
    <property type="match status" value="1"/>
</dbReference>
<feature type="transmembrane region" description="Helical" evidence="9">
    <location>
        <begin position="68"/>
        <end position="93"/>
    </location>
</feature>
<dbReference type="PANTHER" id="PTHR24221:SF397">
    <property type="entry name" value="ABC TRANSPORTER, ATP-BINDING TRANSMEMBRANE PROTEIN"/>
    <property type="match status" value="1"/>
</dbReference>
<dbReference type="OrthoDB" id="9762778at2"/>
<dbReference type="SUPFAM" id="SSF52540">
    <property type="entry name" value="P-loop containing nucleoside triphosphate hydrolases"/>
    <property type="match status" value="1"/>
</dbReference>
<keyword evidence="6 12" id="KW-0067">ATP-binding</keyword>
<dbReference type="STRING" id="112903.SAMN04490178_12121"/>
<reference evidence="12 13" key="1">
    <citation type="submission" date="2016-10" db="EMBL/GenBank/DDBJ databases">
        <authorList>
            <person name="de Groot N.N."/>
        </authorList>
    </citation>
    <scope>NUCLEOTIDE SEQUENCE [LARGE SCALE GENOMIC DNA]</scope>
    <source>
        <strain evidence="12 13">DSM 13305</strain>
    </source>
</reference>
<dbReference type="InterPro" id="IPR003593">
    <property type="entry name" value="AAA+_ATPase"/>
</dbReference>
<protein>
    <submittedName>
        <fullName evidence="12">ATP-binding cassette, subfamily B</fullName>
    </submittedName>
</protein>
<organism evidence="12 13">
    <name type="scientific">Propionispora vibrioides</name>
    <dbReference type="NCBI Taxonomy" id="112903"/>
    <lineage>
        <taxon>Bacteria</taxon>
        <taxon>Bacillati</taxon>
        <taxon>Bacillota</taxon>
        <taxon>Negativicutes</taxon>
        <taxon>Selenomonadales</taxon>
        <taxon>Sporomusaceae</taxon>
        <taxon>Propionispora</taxon>
    </lineage>
</organism>
<dbReference type="InterPro" id="IPR036640">
    <property type="entry name" value="ABC1_TM_sf"/>
</dbReference>
<dbReference type="GO" id="GO:0005524">
    <property type="term" value="F:ATP binding"/>
    <property type="evidence" value="ECO:0007669"/>
    <property type="project" value="UniProtKB-KW"/>
</dbReference>
<dbReference type="InterPro" id="IPR011527">
    <property type="entry name" value="ABC1_TM_dom"/>
</dbReference>
<keyword evidence="4 9" id="KW-0812">Transmembrane</keyword>
<dbReference type="PROSITE" id="PS50929">
    <property type="entry name" value="ABC_TM1F"/>
    <property type="match status" value="1"/>
</dbReference>
<evidence type="ECO:0000313" key="13">
    <source>
        <dbReference type="Proteomes" id="UP000198847"/>
    </source>
</evidence>
<dbReference type="InterPro" id="IPR003439">
    <property type="entry name" value="ABC_transporter-like_ATP-bd"/>
</dbReference>
<dbReference type="Proteomes" id="UP000198847">
    <property type="component" value="Unassembled WGS sequence"/>
</dbReference>